<accession>A0A9X3WPV8</accession>
<evidence type="ECO:0000256" key="1">
    <source>
        <dbReference type="SAM" id="Coils"/>
    </source>
</evidence>
<dbReference type="AlphaFoldDB" id="A0A9X3WPV8"/>
<proteinExistence type="predicted"/>
<reference evidence="2" key="1">
    <citation type="submission" date="2022-06" db="EMBL/GenBank/DDBJ databases">
        <title>Aquibacillus sp. a new bacterium isolated from soil saline samples.</title>
        <authorList>
            <person name="Galisteo C."/>
            <person name="De La Haba R."/>
            <person name="Sanchez-Porro C."/>
            <person name="Ventosa A."/>
        </authorList>
    </citation>
    <scope>NUCLEOTIDE SEQUENCE</scope>
    <source>
        <strain evidence="2">JCM 12387</strain>
    </source>
</reference>
<keyword evidence="1" id="KW-0175">Coiled coil</keyword>
<protein>
    <submittedName>
        <fullName evidence="2">Uncharacterized protein</fullName>
    </submittedName>
</protein>
<name>A0A9X3WPV8_9BACI</name>
<sequence length="65" mass="7540">MPDHNMIKSINEADYGTELAHLKEEVLEAYQQINNALESASEQQVDQLKDFKEKIDNIQIHIEND</sequence>
<organism evidence="2 3">
    <name type="scientific">Aquibacillus koreensis</name>
    <dbReference type="NCBI Taxonomy" id="279446"/>
    <lineage>
        <taxon>Bacteria</taxon>
        <taxon>Bacillati</taxon>
        <taxon>Bacillota</taxon>
        <taxon>Bacilli</taxon>
        <taxon>Bacillales</taxon>
        <taxon>Bacillaceae</taxon>
        <taxon>Aquibacillus</taxon>
    </lineage>
</organism>
<gene>
    <name evidence="2" type="ORF">NC661_12850</name>
</gene>
<evidence type="ECO:0000313" key="2">
    <source>
        <dbReference type="EMBL" id="MDC3421259.1"/>
    </source>
</evidence>
<dbReference type="Proteomes" id="UP001145072">
    <property type="component" value="Unassembled WGS sequence"/>
</dbReference>
<dbReference type="RefSeq" id="WP_259869572.1">
    <property type="nucleotide sequence ID" value="NZ_JAMQJZ010000010.1"/>
</dbReference>
<evidence type="ECO:0000313" key="3">
    <source>
        <dbReference type="Proteomes" id="UP001145072"/>
    </source>
</evidence>
<dbReference type="EMBL" id="JAMQJZ010000010">
    <property type="protein sequence ID" value="MDC3421259.1"/>
    <property type="molecule type" value="Genomic_DNA"/>
</dbReference>
<feature type="coiled-coil region" evidence="1">
    <location>
        <begin position="19"/>
        <end position="54"/>
    </location>
</feature>
<keyword evidence="3" id="KW-1185">Reference proteome</keyword>
<comment type="caution">
    <text evidence="2">The sequence shown here is derived from an EMBL/GenBank/DDBJ whole genome shotgun (WGS) entry which is preliminary data.</text>
</comment>